<dbReference type="Pfam" id="PF14552">
    <property type="entry name" value="Tautomerase_2"/>
    <property type="match status" value="1"/>
</dbReference>
<dbReference type="Proteomes" id="UP000295606">
    <property type="component" value="Unassembled WGS sequence"/>
</dbReference>
<gene>
    <name evidence="1" type="ORF">E1N52_05430</name>
</gene>
<dbReference type="InterPro" id="IPR014347">
    <property type="entry name" value="Tautomerase/MIF_sf"/>
</dbReference>
<evidence type="ECO:0000313" key="2">
    <source>
        <dbReference type="Proteomes" id="UP000295606"/>
    </source>
</evidence>
<sequence length="130" mass="14813">MPMLKFDIIEGRTDEQVRSLLDAAHEAMVQAFDVPVTDRYQSVTQHRPGELVVDDTGLGYTRSRDVILLTAVSRKRTEPQKIEFYRLLVEKLQSQCGISPDDVIVSIVENDDADWSFGRGRAQFITRELT</sequence>
<dbReference type="OrthoDB" id="9804765at2"/>
<dbReference type="RefSeq" id="WP_133180887.1">
    <property type="nucleotide sequence ID" value="NZ_SMOD01000003.1"/>
</dbReference>
<dbReference type="InterPro" id="IPR037479">
    <property type="entry name" value="Tauto_MSAD"/>
</dbReference>
<name>A0A4V2ZWL8_9BURK</name>
<dbReference type="PANTHER" id="PTHR38460:SF1">
    <property type="entry name" value="TAUTOMERASE YOLI-RELATED"/>
    <property type="match status" value="1"/>
</dbReference>
<proteinExistence type="predicted"/>
<reference evidence="1 2" key="1">
    <citation type="submission" date="2019-03" db="EMBL/GenBank/DDBJ databases">
        <title>Paraburkholderia sp. isolated from native Mimosa gymnas in Guartela State Park, Brazil.</title>
        <authorList>
            <person name="Paulitsch F."/>
            <person name="Hungria M."/>
            <person name="Delamuta J.R.M."/>
            <person name="Ribeiro R.A."/>
            <person name="Dall'Agnol R."/>
            <person name="Silva J.S.B."/>
        </authorList>
    </citation>
    <scope>NUCLEOTIDE SEQUENCE [LARGE SCALE GENOMIC DNA]</scope>
    <source>
        <strain evidence="1 2">CNPSo 3008</strain>
    </source>
</reference>
<evidence type="ECO:0000313" key="1">
    <source>
        <dbReference type="EMBL" id="TDG09951.1"/>
    </source>
</evidence>
<dbReference type="AlphaFoldDB" id="A0A4V2ZWL8"/>
<dbReference type="Gene3D" id="3.30.429.10">
    <property type="entry name" value="Macrophage Migration Inhibitory Factor"/>
    <property type="match status" value="1"/>
</dbReference>
<comment type="caution">
    <text evidence="1">The sequence shown here is derived from an EMBL/GenBank/DDBJ whole genome shotgun (WGS) entry which is preliminary data.</text>
</comment>
<organism evidence="1 2">
    <name type="scientific">Paraburkholderia guartelaensis</name>
    <dbReference type="NCBI Taxonomy" id="2546446"/>
    <lineage>
        <taxon>Bacteria</taxon>
        <taxon>Pseudomonadati</taxon>
        <taxon>Pseudomonadota</taxon>
        <taxon>Betaproteobacteria</taxon>
        <taxon>Burkholderiales</taxon>
        <taxon>Burkholderiaceae</taxon>
        <taxon>Paraburkholderia</taxon>
    </lineage>
</organism>
<dbReference type="EMBL" id="SMOD01000003">
    <property type="protein sequence ID" value="TDG09951.1"/>
    <property type="molecule type" value="Genomic_DNA"/>
</dbReference>
<dbReference type="SUPFAM" id="SSF55331">
    <property type="entry name" value="Tautomerase/MIF"/>
    <property type="match status" value="1"/>
</dbReference>
<dbReference type="PANTHER" id="PTHR38460">
    <property type="entry name" value="TAUTOMERASE YOLI-RELATED"/>
    <property type="match status" value="1"/>
</dbReference>
<accession>A0A4V2ZWL8</accession>
<protein>
    <submittedName>
        <fullName evidence="1">Tautomerase family protein</fullName>
    </submittedName>
</protein>